<dbReference type="Ensembl" id="ENSCSRT00000017782.1">
    <property type="protein sequence ID" value="ENSCSRP00000016998.1"/>
    <property type="gene ID" value="ENSCSRG00000013071.1"/>
</dbReference>
<proteinExistence type="predicted"/>
<accession>A0A8C3SG34</accession>
<protein>
    <recommendedName>
        <fullName evidence="2">Beta-defensin-like domain-containing protein</fullName>
    </recommendedName>
</protein>
<evidence type="ECO:0000313" key="3">
    <source>
        <dbReference type="Ensembl" id="ENSCSRP00000012578.1"/>
    </source>
</evidence>
<dbReference type="InterPro" id="IPR001855">
    <property type="entry name" value="Defensin_beta-like"/>
</dbReference>
<feature type="signal peptide" evidence="1">
    <location>
        <begin position="1"/>
        <end position="30"/>
    </location>
</feature>
<name>A0A8C3SG34_CHESE</name>
<dbReference type="GO" id="GO:0006952">
    <property type="term" value="P:defense response"/>
    <property type="evidence" value="ECO:0007669"/>
    <property type="project" value="InterPro"/>
</dbReference>
<keyword evidence="1" id="KW-0732">Signal</keyword>
<keyword evidence="4" id="KW-1185">Reference proteome</keyword>
<reference evidence="3" key="1">
    <citation type="submission" date="2025-05" db="UniProtKB">
        <authorList>
            <consortium name="Ensembl"/>
        </authorList>
    </citation>
    <scope>IDENTIFICATION</scope>
</reference>
<dbReference type="Pfam" id="PF00711">
    <property type="entry name" value="Defensin_beta"/>
    <property type="match status" value="1"/>
</dbReference>
<dbReference type="AlphaFoldDB" id="A0A8C3SG34"/>
<dbReference type="Ensembl" id="ENSCSRT00000013084.1">
    <property type="protein sequence ID" value="ENSCSRP00000012578.1"/>
    <property type="gene ID" value="ENSCSRG00000009516.1"/>
</dbReference>
<dbReference type="SUPFAM" id="SSF57392">
    <property type="entry name" value="Defensin-like"/>
    <property type="match status" value="1"/>
</dbReference>
<evidence type="ECO:0000259" key="2">
    <source>
        <dbReference type="Pfam" id="PF00711"/>
    </source>
</evidence>
<evidence type="ECO:0000313" key="4">
    <source>
        <dbReference type="Proteomes" id="UP000694403"/>
    </source>
</evidence>
<organism evidence="3 4">
    <name type="scientific">Chelydra serpentina</name>
    <name type="common">Snapping turtle</name>
    <name type="synonym">Testudo serpentina</name>
    <dbReference type="NCBI Taxonomy" id="8475"/>
    <lineage>
        <taxon>Eukaryota</taxon>
        <taxon>Metazoa</taxon>
        <taxon>Chordata</taxon>
        <taxon>Craniata</taxon>
        <taxon>Vertebrata</taxon>
        <taxon>Euteleostomi</taxon>
        <taxon>Archelosauria</taxon>
        <taxon>Testudinata</taxon>
        <taxon>Testudines</taxon>
        <taxon>Cryptodira</taxon>
        <taxon>Durocryptodira</taxon>
        <taxon>Americhelydia</taxon>
        <taxon>Chelydroidea</taxon>
        <taxon>Chelydridae</taxon>
        <taxon>Chelydra</taxon>
    </lineage>
</organism>
<feature type="chain" id="PRO_5044679940" description="Beta-defensin-like domain-containing protein" evidence="1">
    <location>
        <begin position="31"/>
        <end position="68"/>
    </location>
</feature>
<sequence>MPVILEIKPLFVLLCRMMMTLFLSAEFSQAQNPTSCKLQGGICFYRNCPPFMPRYIGRCRKGDVCCGR</sequence>
<evidence type="ECO:0000256" key="1">
    <source>
        <dbReference type="SAM" id="SignalP"/>
    </source>
</evidence>
<feature type="domain" description="Beta-defensin-like" evidence="2">
    <location>
        <begin position="32"/>
        <end position="66"/>
    </location>
</feature>
<dbReference type="Proteomes" id="UP000694403">
    <property type="component" value="Unplaced"/>
</dbReference>
<dbReference type="GO" id="GO:0005576">
    <property type="term" value="C:extracellular region"/>
    <property type="evidence" value="ECO:0007669"/>
    <property type="project" value="InterPro"/>
</dbReference>